<dbReference type="GO" id="GO:0005886">
    <property type="term" value="C:plasma membrane"/>
    <property type="evidence" value="ECO:0007669"/>
    <property type="project" value="TreeGrafter"/>
</dbReference>
<dbReference type="EMBL" id="AZBU02000001">
    <property type="protein sequence ID" value="TMS38421.1"/>
    <property type="molecule type" value="Genomic_DNA"/>
</dbReference>
<comment type="caution">
    <text evidence="5">The sequence shown here is derived from an EMBL/GenBank/DDBJ whole genome shotgun (WGS) entry which is preliminary data.</text>
</comment>
<keyword evidence="2" id="KW-0677">Repeat</keyword>
<dbReference type="PROSITE" id="PS51450">
    <property type="entry name" value="LRR"/>
    <property type="match status" value="1"/>
</dbReference>
<reference evidence="5 6" key="1">
    <citation type="journal article" date="2015" name="Genome Biol.">
        <title>Comparative genomics of Steinernema reveals deeply conserved gene regulatory networks.</title>
        <authorList>
            <person name="Dillman A.R."/>
            <person name="Macchietto M."/>
            <person name="Porter C.F."/>
            <person name="Rogers A."/>
            <person name="Williams B."/>
            <person name="Antoshechkin I."/>
            <person name="Lee M.M."/>
            <person name="Goodwin Z."/>
            <person name="Lu X."/>
            <person name="Lewis E.E."/>
            <person name="Goodrich-Blair H."/>
            <person name="Stock S.P."/>
            <person name="Adams B.J."/>
            <person name="Sternberg P.W."/>
            <person name="Mortazavi A."/>
        </authorList>
    </citation>
    <scope>NUCLEOTIDE SEQUENCE [LARGE SCALE GENOMIC DNA]</scope>
    <source>
        <strain evidence="5 6">ALL</strain>
    </source>
</reference>
<dbReference type="SUPFAM" id="SSF52058">
    <property type="entry name" value="L domain-like"/>
    <property type="match status" value="1"/>
</dbReference>
<keyword evidence="4" id="KW-0732">Signal</keyword>
<evidence type="ECO:0000256" key="1">
    <source>
        <dbReference type="ARBA" id="ARBA00022614"/>
    </source>
</evidence>
<dbReference type="Pfam" id="PF13306">
    <property type="entry name" value="LRR_5"/>
    <property type="match status" value="1"/>
</dbReference>
<dbReference type="InterPro" id="IPR001611">
    <property type="entry name" value="Leu-rich_rpt"/>
</dbReference>
<evidence type="ECO:0000313" key="5">
    <source>
        <dbReference type="EMBL" id="TMS38421.1"/>
    </source>
</evidence>
<dbReference type="SMART" id="SM00369">
    <property type="entry name" value="LRR_TYP"/>
    <property type="match status" value="7"/>
</dbReference>
<evidence type="ECO:0000313" key="6">
    <source>
        <dbReference type="Proteomes" id="UP000298663"/>
    </source>
</evidence>
<dbReference type="OrthoDB" id="1055097at2759"/>
<protein>
    <recommendedName>
        <fullName evidence="7">LRRCT domain-containing protein</fullName>
    </recommendedName>
</protein>
<evidence type="ECO:0000256" key="3">
    <source>
        <dbReference type="SAM" id="Phobius"/>
    </source>
</evidence>
<organism evidence="5 6">
    <name type="scientific">Steinernema carpocapsae</name>
    <name type="common">Entomopathogenic nematode</name>
    <dbReference type="NCBI Taxonomy" id="34508"/>
    <lineage>
        <taxon>Eukaryota</taxon>
        <taxon>Metazoa</taxon>
        <taxon>Ecdysozoa</taxon>
        <taxon>Nematoda</taxon>
        <taxon>Chromadorea</taxon>
        <taxon>Rhabditida</taxon>
        <taxon>Tylenchina</taxon>
        <taxon>Panagrolaimomorpha</taxon>
        <taxon>Strongyloidoidea</taxon>
        <taxon>Steinernematidae</taxon>
        <taxon>Steinernema</taxon>
    </lineage>
</organism>
<keyword evidence="1" id="KW-0433">Leucine-rich repeat</keyword>
<dbReference type="Gene3D" id="3.80.10.10">
    <property type="entry name" value="Ribonuclease Inhibitor"/>
    <property type="match status" value="3"/>
</dbReference>
<dbReference type="STRING" id="34508.A0A4U8UY69"/>
<evidence type="ECO:0000256" key="4">
    <source>
        <dbReference type="SAM" id="SignalP"/>
    </source>
</evidence>
<feature type="chain" id="PRO_5020666087" description="LRRCT domain-containing protein" evidence="4">
    <location>
        <begin position="25"/>
        <end position="576"/>
    </location>
</feature>
<dbReference type="InterPro" id="IPR026906">
    <property type="entry name" value="LRR_5"/>
</dbReference>
<dbReference type="PANTHER" id="PTHR24369">
    <property type="entry name" value="ANTIGEN BSP, PUTATIVE-RELATED"/>
    <property type="match status" value="1"/>
</dbReference>
<keyword evidence="3" id="KW-1133">Transmembrane helix</keyword>
<dbReference type="EMBL" id="CM016762">
    <property type="protein sequence ID" value="TMS38421.1"/>
    <property type="molecule type" value="Genomic_DNA"/>
</dbReference>
<proteinExistence type="predicted"/>
<feature type="signal peptide" evidence="4">
    <location>
        <begin position="1"/>
        <end position="24"/>
    </location>
</feature>
<name>A0A4U8UY69_STECR</name>
<dbReference type="InterPro" id="IPR032675">
    <property type="entry name" value="LRR_dom_sf"/>
</dbReference>
<keyword evidence="3" id="KW-0812">Transmembrane</keyword>
<evidence type="ECO:0000256" key="2">
    <source>
        <dbReference type="ARBA" id="ARBA00022737"/>
    </source>
</evidence>
<gene>
    <name evidence="5" type="ORF">L596_005151</name>
</gene>
<feature type="transmembrane region" description="Helical" evidence="3">
    <location>
        <begin position="492"/>
        <end position="517"/>
    </location>
</feature>
<sequence>MTLSSPGLWPRFVLIALLVFSVSTQPAFQSQQCRYVPSIYEPVAIICEQVGSLANALAIIEPAKSIPIDSLTIIDTAITHLPANAFQGFTITRLVLNRNTLSSIDENAFNGILMDSLVELDLTDNTVQLALAPGLQRLRNLRKLYLNRNRLRSLAPNTFANFESAQLLMKLELAGNHLDESAMSDNSVFRPLRSLQELSLETNNLQMIPSAALVNQRETLTNLNLGLNQINDVPLGALDFPSLTSLSLEFNGIRMIQREAFQGLPMLQYLYLTGNKFPEWSVDMFFYINQLRTLGIGETPILTLPENAFLYTPNLIRLEMSEAAVDTIERGVFQRTKKIQAIIFNKNRLSALRADMFFGLEHLYSVDVSGNRIAIVEPLTFANLRSIRHLDISSNQLQTMPMDTFDNSFQPEPNDRRVIYACNNPWLCNNQLDWFRNLLRSNADIDIDKPNCISACNSDLNVCPAKGTPLRDVDFCQSDNPPQPLRGTALDYVGWIILAIILTILMISICLLALIRYGMSHRHKKKKDQEIDDEQRIMSGAYQASMISRSYAPSHAGIDLDLPKAHSLEDRPTYFT</sequence>
<dbReference type="InterPro" id="IPR003591">
    <property type="entry name" value="Leu-rich_rpt_typical-subtyp"/>
</dbReference>
<reference evidence="5 6" key="2">
    <citation type="journal article" date="2019" name="G3 (Bethesda)">
        <title>Hybrid Assembly of the Genome of the Entomopathogenic Nematode Steinernema carpocapsae Identifies the X-Chromosome.</title>
        <authorList>
            <person name="Serra L."/>
            <person name="Macchietto M."/>
            <person name="Macias-Munoz A."/>
            <person name="McGill C.J."/>
            <person name="Rodriguez I.M."/>
            <person name="Rodriguez B."/>
            <person name="Murad R."/>
            <person name="Mortazavi A."/>
        </authorList>
    </citation>
    <scope>NUCLEOTIDE SEQUENCE [LARGE SCALE GENOMIC DNA]</scope>
    <source>
        <strain evidence="5 6">ALL</strain>
    </source>
</reference>
<accession>A0A4U8UY69</accession>
<dbReference type="AlphaFoldDB" id="A0A4U8UY69"/>
<dbReference type="Pfam" id="PF13855">
    <property type="entry name" value="LRR_8"/>
    <property type="match status" value="2"/>
</dbReference>
<dbReference type="PANTHER" id="PTHR24369:SF213">
    <property type="entry name" value="INSULIN LIKE GROWTH FACTOR BINDING PROTEIN ACID LABILE SUBUNIT"/>
    <property type="match status" value="1"/>
</dbReference>
<evidence type="ECO:0008006" key="7">
    <source>
        <dbReference type="Google" id="ProtNLM"/>
    </source>
</evidence>
<dbReference type="Proteomes" id="UP000298663">
    <property type="component" value="Chromosome X"/>
</dbReference>
<keyword evidence="6" id="KW-1185">Reference proteome</keyword>
<keyword evidence="3" id="KW-0472">Membrane</keyword>
<dbReference type="InterPro" id="IPR050541">
    <property type="entry name" value="LRR_TM_domain-containing"/>
</dbReference>